<accession>A0ABT0UPW4</accession>
<feature type="domain" description="UspA" evidence="2">
    <location>
        <begin position="161"/>
        <end position="297"/>
    </location>
</feature>
<dbReference type="Pfam" id="PF00582">
    <property type="entry name" value="Usp"/>
    <property type="match status" value="2"/>
</dbReference>
<keyword evidence="4" id="KW-1185">Reference proteome</keyword>
<dbReference type="PANTHER" id="PTHR46268">
    <property type="entry name" value="STRESS RESPONSE PROTEIN NHAX"/>
    <property type="match status" value="1"/>
</dbReference>
<organism evidence="3 4">
    <name type="scientific">Streptomyces albipurpureus</name>
    <dbReference type="NCBI Taxonomy" id="2897419"/>
    <lineage>
        <taxon>Bacteria</taxon>
        <taxon>Bacillati</taxon>
        <taxon>Actinomycetota</taxon>
        <taxon>Actinomycetes</taxon>
        <taxon>Kitasatosporales</taxon>
        <taxon>Streptomycetaceae</taxon>
        <taxon>Streptomyces</taxon>
    </lineage>
</organism>
<comment type="similarity">
    <text evidence="1">Belongs to the universal stress protein A family.</text>
</comment>
<dbReference type="Proteomes" id="UP001431429">
    <property type="component" value="Unassembled WGS sequence"/>
</dbReference>
<dbReference type="RefSeq" id="WP_250920995.1">
    <property type="nucleotide sequence ID" value="NZ_JAMQAW010000025.1"/>
</dbReference>
<dbReference type="PRINTS" id="PR01438">
    <property type="entry name" value="UNVRSLSTRESS"/>
</dbReference>
<dbReference type="PANTHER" id="PTHR46268:SF6">
    <property type="entry name" value="UNIVERSAL STRESS PROTEIN UP12"/>
    <property type="match status" value="1"/>
</dbReference>
<feature type="domain" description="UspA" evidence="2">
    <location>
        <begin position="1"/>
        <end position="136"/>
    </location>
</feature>
<name>A0ABT0UPW4_9ACTN</name>
<evidence type="ECO:0000256" key="1">
    <source>
        <dbReference type="ARBA" id="ARBA00008791"/>
    </source>
</evidence>
<protein>
    <submittedName>
        <fullName evidence="3">Universal stress protein</fullName>
    </submittedName>
</protein>
<sequence>MSRTVIAGLDGSRESLAAADWAAQEAKLRGVPLKLVNVWESVPLVQAPFLSAENEQHWAEQLPREAGEELRKAHPDLDITVEQLTGRPADVLPELSKDAELLVLGSSGLGGFTGFLVGSVGQAVVSRTEGPVILVRAVSPVEQPGEEPQEGPAVQGDVRGPIVLGLDANEPDDALIQFAFDAAQRRAVPLRVVHSWNLPPYFAYGLPPDPQLNAELGRIETEKLAEVLEPWRPKYPSVEVIEQVEPGKAVEQLVTASRGASLLVVGRRMRRAPFGGRIGSVAHAVLHHAIAPVAVIPHQ</sequence>
<evidence type="ECO:0000313" key="3">
    <source>
        <dbReference type="EMBL" id="MCM2390664.1"/>
    </source>
</evidence>
<evidence type="ECO:0000313" key="4">
    <source>
        <dbReference type="Proteomes" id="UP001431429"/>
    </source>
</evidence>
<dbReference type="InterPro" id="IPR014729">
    <property type="entry name" value="Rossmann-like_a/b/a_fold"/>
</dbReference>
<dbReference type="Gene3D" id="3.40.50.620">
    <property type="entry name" value="HUPs"/>
    <property type="match status" value="2"/>
</dbReference>
<dbReference type="InterPro" id="IPR006016">
    <property type="entry name" value="UspA"/>
</dbReference>
<dbReference type="EMBL" id="JAMQAW010000025">
    <property type="protein sequence ID" value="MCM2390664.1"/>
    <property type="molecule type" value="Genomic_DNA"/>
</dbReference>
<proteinExistence type="inferred from homology"/>
<gene>
    <name evidence="3" type="ORF">NBG84_20575</name>
</gene>
<reference evidence="3" key="1">
    <citation type="submission" date="2022-06" db="EMBL/GenBank/DDBJ databases">
        <title>Genome public.</title>
        <authorList>
            <person name="Sun Q."/>
        </authorList>
    </citation>
    <scope>NUCLEOTIDE SEQUENCE</scope>
    <source>
        <strain evidence="3">CWNU-1</strain>
    </source>
</reference>
<evidence type="ECO:0000259" key="2">
    <source>
        <dbReference type="Pfam" id="PF00582"/>
    </source>
</evidence>
<dbReference type="InterPro" id="IPR006015">
    <property type="entry name" value="Universal_stress_UspA"/>
</dbReference>
<comment type="caution">
    <text evidence="3">The sequence shown here is derived from an EMBL/GenBank/DDBJ whole genome shotgun (WGS) entry which is preliminary data.</text>
</comment>
<dbReference type="SUPFAM" id="SSF52402">
    <property type="entry name" value="Adenine nucleotide alpha hydrolases-like"/>
    <property type="match status" value="2"/>
</dbReference>